<protein>
    <submittedName>
        <fullName evidence="1">Uncharacterized protein</fullName>
    </submittedName>
</protein>
<evidence type="ECO:0000313" key="1">
    <source>
        <dbReference type="EMBL" id="MFC6752256.1"/>
    </source>
</evidence>
<sequence>MNTQDGGHYDAAVDALAAREYEAAGNRYTRGGRRVLADPRPEIDPFEPDEKGWVGQGLQQLLTAVVAYRVAGTPRRVAQRAVEGIAASRDLQSVLTAPGQAACLAELVADFRAAGGLDGAADAYDDAAERYLAAGDAIESPQALATTPLFGAAAEPIKQVARGQANGEIAIKWEDLHGADPSQAGEFLAHRARYKKQRFGGLVDGAVADGHLAAPRGTTEYGNETHRCPACGSNDVNWAGSDVLCMRCSTPTERV</sequence>
<organism evidence="1 2">
    <name type="scientific">Halorubrum tibetense</name>
    <dbReference type="NCBI Taxonomy" id="175631"/>
    <lineage>
        <taxon>Archaea</taxon>
        <taxon>Methanobacteriati</taxon>
        <taxon>Methanobacteriota</taxon>
        <taxon>Stenosarchaea group</taxon>
        <taxon>Halobacteria</taxon>
        <taxon>Halobacteriales</taxon>
        <taxon>Haloferacaceae</taxon>
        <taxon>Halorubrum</taxon>
    </lineage>
</organism>
<dbReference type="AlphaFoldDB" id="A0ABD5S8S8"/>
<accession>A0ABD5S8S8</accession>
<gene>
    <name evidence="1" type="ORF">ACFQEU_02045</name>
</gene>
<reference evidence="1 2" key="1">
    <citation type="journal article" date="2019" name="Int. J. Syst. Evol. Microbiol.">
        <title>The Global Catalogue of Microorganisms (GCM) 10K type strain sequencing project: providing services to taxonomists for standard genome sequencing and annotation.</title>
        <authorList>
            <consortium name="The Broad Institute Genomics Platform"/>
            <consortium name="The Broad Institute Genome Sequencing Center for Infectious Disease"/>
            <person name="Wu L."/>
            <person name="Ma J."/>
        </authorList>
    </citation>
    <scope>NUCLEOTIDE SEQUENCE [LARGE SCALE GENOMIC DNA]</scope>
    <source>
        <strain evidence="1 2">CGMCC 1.3239</strain>
    </source>
</reference>
<proteinExistence type="predicted"/>
<dbReference type="Proteomes" id="UP001596442">
    <property type="component" value="Unassembled WGS sequence"/>
</dbReference>
<dbReference type="EMBL" id="JBHSWW010000012">
    <property type="protein sequence ID" value="MFC6752256.1"/>
    <property type="molecule type" value="Genomic_DNA"/>
</dbReference>
<name>A0ABD5S8S8_9EURY</name>
<dbReference type="RefSeq" id="WP_379778718.1">
    <property type="nucleotide sequence ID" value="NZ_JBHSWW010000012.1"/>
</dbReference>
<keyword evidence="2" id="KW-1185">Reference proteome</keyword>
<comment type="caution">
    <text evidence="1">The sequence shown here is derived from an EMBL/GenBank/DDBJ whole genome shotgun (WGS) entry which is preliminary data.</text>
</comment>
<evidence type="ECO:0000313" key="2">
    <source>
        <dbReference type="Proteomes" id="UP001596442"/>
    </source>
</evidence>